<protein>
    <recommendedName>
        <fullName evidence="3">2-(3-amino-3-carboxypropyl)histidine synthase</fullName>
        <ecNumber evidence="3">2.5.1.108</ecNumber>
    </recommendedName>
</protein>
<keyword evidence="5" id="KW-0949">S-adenosyl-L-methionine</keyword>
<dbReference type="InterPro" id="IPR016435">
    <property type="entry name" value="DPH1/DPH2"/>
</dbReference>
<dbReference type="InterPro" id="IPR022428">
    <property type="entry name" value="Dph2_arc"/>
</dbReference>
<evidence type="ECO:0000256" key="1">
    <source>
        <dbReference type="ARBA" id="ARBA00001966"/>
    </source>
</evidence>
<keyword evidence="7" id="KW-0408">Iron</keyword>
<evidence type="ECO:0000256" key="3">
    <source>
        <dbReference type="ARBA" id="ARBA00012221"/>
    </source>
</evidence>
<keyword evidence="6" id="KW-0479">Metal-binding</keyword>
<organism evidence="10">
    <name type="scientific">bioreactor metagenome</name>
    <dbReference type="NCBI Taxonomy" id="1076179"/>
    <lineage>
        <taxon>unclassified sequences</taxon>
        <taxon>metagenomes</taxon>
        <taxon>ecological metagenomes</taxon>
    </lineage>
</organism>
<dbReference type="GO" id="GO:0046872">
    <property type="term" value="F:metal ion binding"/>
    <property type="evidence" value="ECO:0007669"/>
    <property type="project" value="UniProtKB-KW"/>
</dbReference>
<evidence type="ECO:0000256" key="4">
    <source>
        <dbReference type="ARBA" id="ARBA00022679"/>
    </source>
</evidence>
<dbReference type="EC" id="2.5.1.108" evidence="3"/>
<reference evidence="10" key="1">
    <citation type="submission" date="2019-08" db="EMBL/GenBank/DDBJ databases">
        <authorList>
            <person name="Kucharzyk K."/>
            <person name="Murdoch R.W."/>
            <person name="Higgins S."/>
            <person name="Loffler F."/>
        </authorList>
    </citation>
    <scope>NUCLEOTIDE SEQUENCE</scope>
</reference>
<dbReference type="PANTHER" id="PTHR10762:SF1">
    <property type="entry name" value="2-(3-AMINO-3-CARBOXYPROPYL)HISTIDINE SYNTHASE SUBUNIT 1"/>
    <property type="match status" value="1"/>
</dbReference>
<dbReference type="NCBIfam" id="TIGR00322">
    <property type="entry name" value="diphth2_R"/>
    <property type="match status" value="1"/>
</dbReference>
<evidence type="ECO:0000256" key="9">
    <source>
        <dbReference type="ARBA" id="ARBA00048403"/>
    </source>
</evidence>
<dbReference type="GO" id="GO:0017183">
    <property type="term" value="P:protein histidyl modification to diphthamide"/>
    <property type="evidence" value="ECO:0007669"/>
    <property type="project" value="UniProtKB-UniPathway"/>
</dbReference>
<evidence type="ECO:0000256" key="8">
    <source>
        <dbReference type="ARBA" id="ARBA00023014"/>
    </source>
</evidence>
<proteinExistence type="predicted"/>
<sequence>MIQLSEVIIQLKSRNAKRVAVQLPEGLKRKAAKIAKALKNEGFEVIISGDACWGACDLSLDALEWADVLVHVGHTPVTPEKNVIYLPFQQDIPLEILESAVSELKKYRSVGITTTIQHAHQTKAICEWLKDHGVNAVIGTGSSRTPLEGQVLGCTYASAKNAEAEAFLFIGTGVFHAIGVSLATKKPTFALDPFADGILQEVSADRLLRKRFAQIEKAKKAKTFGILLSSKSGQARRELAERLAGLHENAVIILIREISEMQLRNLGFDAYVNTACPRLALDDQSRFPMPVLSPSEFEIVLGKRDWDEYTIDEILP</sequence>
<dbReference type="UniPathway" id="UPA00559"/>
<evidence type="ECO:0000256" key="2">
    <source>
        <dbReference type="ARBA" id="ARBA00005156"/>
    </source>
</evidence>
<keyword evidence="8" id="KW-0411">Iron-sulfur</keyword>
<dbReference type="Gene3D" id="3.40.50.11840">
    <property type="entry name" value="Diphthamide synthesis DPH1/DPH2 domain 1"/>
    <property type="match status" value="1"/>
</dbReference>
<dbReference type="NCBIfam" id="TIGR03682">
    <property type="entry name" value="arCOG04112"/>
    <property type="match status" value="1"/>
</dbReference>
<dbReference type="Gene3D" id="3.40.50.11860">
    <property type="entry name" value="Diphthamide synthesis DPH1/DPH2 domain 3"/>
    <property type="match status" value="1"/>
</dbReference>
<evidence type="ECO:0000256" key="7">
    <source>
        <dbReference type="ARBA" id="ARBA00023004"/>
    </source>
</evidence>
<dbReference type="InterPro" id="IPR042263">
    <property type="entry name" value="DPH1/DPH2_1"/>
</dbReference>
<dbReference type="PIRSF" id="PIRSF004967">
    <property type="entry name" value="DPH1"/>
    <property type="match status" value="1"/>
</dbReference>
<dbReference type="InterPro" id="IPR042265">
    <property type="entry name" value="DPH1/DPH2_3"/>
</dbReference>
<dbReference type="InterPro" id="IPR042264">
    <property type="entry name" value="DPH1/DPH2_2"/>
</dbReference>
<dbReference type="GO" id="GO:0090560">
    <property type="term" value="F:2-(3-amino-3-carboxypropyl)histidine synthase activity"/>
    <property type="evidence" value="ECO:0007669"/>
    <property type="project" value="UniProtKB-EC"/>
</dbReference>
<evidence type="ECO:0000256" key="5">
    <source>
        <dbReference type="ARBA" id="ARBA00022691"/>
    </source>
</evidence>
<comment type="cofactor">
    <cofactor evidence="1">
        <name>[4Fe-4S] cluster</name>
        <dbReference type="ChEBI" id="CHEBI:49883"/>
    </cofactor>
</comment>
<accession>A0A644V515</accession>
<comment type="caution">
    <text evidence="10">The sequence shown here is derived from an EMBL/GenBank/DDBJ whole genome shotgun (WGS) entry which is preliminary data.</text>
</comment>
<evidence type="ECO:0000313" key="10">
    <source>
        <dbReference type="EMBL" id="MPL86429.1"/>
    </source>
</evidence>
<dbReference type="AlphaFoldDB" id="A0A644V515"/>
<comment type="catalytic activity">
    <reaction evidence="9">
        <text>L-histidyl-[translation elongation factor 2] + S-adenosyl-L-methionine = 2-[(3S)-amino-3-carboxypropyl]-L-histidyl-[translation elongation factor 2] + S-methyl-5'-thioadenosine + H(+)</text>
        <dbReference type="Rhea" id="RHEA:36783"/>
        <dbReference type="Rhea" id="RHEA-COMP:9748"/>
        <dbReference type="Rhea" id="RHEA-COMP:9749"/>
        <dbReference type="ChEBI" id="CHEBI:15378"/>
        <dbReference type="ChEBI" id="CHEBI:17509"/>
        <dbReference type="ChEBI" id="CHEBI:29979"/>
        <dbReference type="ChEBI" id="CHEBI:59789"/>
        <dbReference type="ChEBI" id="CHEBI:73995"/>
        <dbReference type="EC" id="2.5.1.108"/>
    </reaction>
</comment>
<comment type="pathway">
    <text evidence="2">Protein modification; peptidyl-diphthamide biosynthesis.</text>
</comment>
<dbReference type="Pfam" id="PF01866">
    <property type="entry name" value="Diphthamide_syn"/>
    <property type="match status" value="1"/>
</dbReference>
<dbReference type="GO" id="GO:0051536">
    <property type="term" value="F:iron-sulfur cluster binding"/>
    <property type="evidence" value="ECO:0007669"/>
    <property type="project" value="UniProtKB-KW"/>
</dbReference>
<dbReference type="EMBL" id="VSSQ01000222">
    <property type="protein sequence ID" value="MPL86429.1"/>
    <property type="molecule type" value="Genomic_DNA"/>
</dbReference>
<evidence type="ECO:0000256" key="6">
    <source>
        <dbReference type="ARBA" id="ARBA00022723"/>
    </source>
</evidence>
<dbReference type="Gene3D" id="3.40.50.11850">
    <property type="entry name" value="Diphthamide synthesis DPH1/DPH2 domain 2"/>
    <property type="match status" value="1"/>
</dbReference>
<dbReference type="InterPro" id="IPR035435">
    <property type="entry name" value="DPH1/DPH2_euk_archaea"/>
</dbReference>
<dbReference type="SFLD" id="SFLDS00032">
    <property type="entry name" value="Radical_SAM_3-amino-3-carboxyp"/>
    <property type="match status" value="1"/>
</dbReference>
<gene>
    <name evidence="10" type="ORF">SDC9_32409</name>
</gene>
<dbReference type="PANTHER" id="PTHR10762">
    <property type="entry name" value="DIPHTHAMIDE BIOSYNTHESIS PROTEIN"/>
    <property type="match status" value="1"/>
</dbReference>
<name>A0A644V515_9ZZZZ</name>
<keyword evidence="4" id="KW-0808">Transferase</keyword>